<proteinExistence type="predicted"/>
<protein>
    <submittedName>
        <fullName evidence="1">Uncharacterized protein</fullName>
    </submittedName>
</protein>
<organism evidence="1">
    <name type="scientific">uncultured Caudovirales phage</name>
    <dbReference type="NCBI Taxonomy" id="2100421"/>
    <lineage>
        <taxon>Viruses</taxon>
        <taxon>Duplodnaviria</taxon>
        <taxon>Heunggongvirae</taxon>
        <taxon>Uroviricota</taxon>
        <taxon>Caudoviricetes</taxon>
        <taxon>Peduoviridae</taxon>
        <taxon>Maltschvirus</taxon>
        <taxon>Maltschvirus maltsch</taxon>
    </lineage>
</organism>
<name>A0A6J5SKU8_9CAUD</name>
<evidence type="ECO:0000313" key="1">
    <source>
        <dbReference type="EMBL" id="CAB4215373.1"/>
    </source>
</evidence>
<accession>A0A6J5SKU8</accession>
<dbReference type="EMBL" id="LR797431">
    <property type="protein sequence ID" value="CAB4215373.1"/>
    <property type="molecule type" value="Genomic_DNA"/>
</dbReference>
<reference evidence="1" key="1">
    <citation type="submission" date="2020-05" db="EMBL/GenBank/DDBJ databases">
        <authorList>
            <person name="Chiriac C."/>
            <person name="Salcher M."/>
            <person name="Ghai R."/>
            <person name="Kavagutti S V."/>
        </authorList>
    </citation>
    <scope>NUCLEOTIDE SEQUENCE</scope>
</reference>
<sequence length="119" mass="13836">MNTDKTSIGNENQPSCLGAVMRSCSFCQFFRHEEIGDSDYGGVYAENATCSKYFDTDQETEEDIPNFDRNIERECCKLDFWQVIEVDKDLAEKLSIEQDKNEGSFSETYELFKVRYNYA</sequence>
<gene>
    <name evidence="1" type="ORF">UFOVP1483_5</name>
</gene>